<organism evidence="2 3">
    <name type="scientific">Schizopora paradoxa</name>
    <dbReference type="NCBI Taxonomy" id="27342"/>
    <lineage>
        <taxon>Eukaryota</taxon>
        <taxon>Fungi</taxon>
        <taxon>Dikarya</taxon>
        <taxon>Basidiomycota</taxon>
        <taxon>Agaricomycotina</taxon>
        <taxon>Agaricomycetes</taxon>
        <taxon>Hymenochaetales</taxon>
        <taxon>Schizoporaceae</taxon>
        <taxon>Schizopora</taxon>
    </lineage>
</organism>
<proteinExistence type="predicted"/>
<protein>
    <submittedName>
        <fullName evidence="2">Uncharacterized protein</fullName>
    </submittedName>
</protein>
<dbReference type="InParanoid" id="A0A0H2R234"/>
<accession>A0A0H2R234</accession>
<keyword evidence="3" id="KW-1185">Reference proteome</keyword>
<sequence length="414" mass="43580">MAVAPSCFFTTFTNVVVHAPIGIMSSPFDKFTNARMDEDSAGRVVDAWRMSVNTQRRWRMRDPLSSVSTTSNVNTANKVPPFASKGAKFTVPISSTIPTTPSPNAHLCVPPAPVNYPLPSTKAIRQATTARTSTRCAALSNPDSSNLPSGLGVSAPVRAKRTADTAPADSSRLSEKSNAPGASLSTPNFYVISFALGSAPPPVDANEQLDAPPVEVQFDAAPPVAADTPLDAAPEDANAHHDAAQTDSASRGAVTVPHAECNEEPRAFHTVHAILKDIERSKVIVDRALQVLKATGQPSRDVASAPMLGVPLTGAPVAGVPPTGSPASLVADKMSAQAYEEARIGITLLSDVASALERLPSKPALPMKRKAQEICDSPDPQWSGAQARKRRDPLVARQQGQTVSRENVSNTRGN</sequence>
<dbReference type="EMBL" id="KQ086264">
    <property type="protein sequence ID" value="KLO05820.1"/>
    <property type="molecule type" value="Genomic_DNA"/>
</dbReference>
<feature type="region of interest" description="Disordered" evidence="1">
    <location>
        <begin position="225"/>
        <end position="255"/>
    </location>
</feature>
<feature type="region of interest" description="Disordered" evidence="1">
    <location>
        <begin position="363"/>
        <end position="414"/>
    </location>
</feature>
<reference evidence="2 3" key="1">
    <citation type="submission" date="2015-04" db="EMBL/GenBank/DDBJ databases">
        <title>Complete genome sequence of Schizopora paradoxa KUC8140, a cosmopolitan wood degrader in East Asia.</title>
        <authorList>
            <consortium name="DOE Joint Genome Institute"/>
            <person name="Min B."/>
            <person name="Park H."/>
            <person name="Jang Y."/>
            <person name="Kim J.-J."/>
            <person name="Kim K.H."/>
            <person name="Pangilinan J."/>
            <person name="Lipzen A."/>
            <person name="Riley R."/>
            <person name="Grigoriev I.V."/>
            <person name="Spatafora J.W."/>
            <person name="Choi I.-G."/>
        </authorList>
    </citation>
    <scope>NUCLEOTIDE SEQUENCE [LARGE SCALE GENOMIC DNA]</scope>
    <source>
        <strain evidence="2 3">KUC8140</strain>
    </source>
</reference>
<feature type="compositionally biased region" description="Polar residues" evidence="1">
    <location>
        <begin position="398"/>
        <end position="414"/>
    </location>
</feature>
<evidence type="ECO:0000256" key="1">
    <source>
        <dbReference type="SAM" id="MobiDB-lite"/>
    </source>
</evidence>
<gene>
    <name evidence="2" type="ORF">SCHPADRAFT_946601</name>
</gene>
<evidence type="ECO:0000313" key="2">
    <source>
        <dbReference type="EMBL" id="KLO05820.1"/>
    </source>
</evidence>
<feature type="region of interest" description="Disordered" evidence="1">
    <location>
        <begin position="135"/>
        <end position="181"/>
    </location>
</feature>
<dbReference type="Proteomes" id="UP000053477">
    <property type="component" value="Unassembled WGS sequence"/>
</dbReference>
<dbReference type="AlphaFoldDB" id="A0A0H2R234"/>
<evidence type="ECO:0000313" key="3">
    <source>
        <dbReference type="Proteomes" id="UP000053477"/>
    </source>
</evidence>
<name>A0A0H2R234_9AGAM</name>